<proteinExistence type="inferred from homology"/>
<dbReference type="RefSeq" id="WP_092785642.1">
    <property type="nucleotide sequence ID" value="NZ_FOGI01000015.1"/>
</dbReference>
<sequence length="406" mass="43642">MAATRYSVEARRLLRTHLPERSDALGMSVREADLGLRLDGAGHGLLDTTHFDTVRFPPPEWAAGVFAAAAEDGDNAYTAYRGGAEVLRACARSVSTLLGVDVHPEHDIAVTTGTQGGLFATLSALVDFGDVVALADPEYLFVERMLRFLGAEVVRVPMVDDPAGPQLDLAALEAVARGGIRLLLTSNPNNPTGTVYTEQTIAGVGRLAVEHDFLVVVDELYCRLVYDETPYFHLAARPGLRDRTITLLGGSKTESLSGYRVGVVVGPPEVIDAVEQVMAISCLRAPAYAQHVLTRWLTDDVEFVRDRVLELRALREMTAERLRQVDGLVVQPGNGTAYLWPDVSALGLSDVQVAKALQADAGVVVSPGYQFGPSGTGRFRVCFARDEAVWSAALDRMVLALNGAAS</sequence>
<dbReference type="EMBL" id="FOGI01000015">
    <property type="protein sequence ID" value="SES45090.1"/>
    <property type="molecule type" value="Genomic_DNA"/>
</dbReference>
<dbReference type="InterPro" id="IPR015422">
    <property type="entry name" value="PyrdxlP-dep_Trfase_small"/>
</dbReference>
<dbReference type="Gene3D" id="3.40.640.10">
    <property type="entry name" value="Type I PLP-dependent aspartate aminotransferase-like (Major domain)"/>
    <property type="match status" value="1"/>
</dbReference>
<dbReference type="AlphaFoldDB" id="A0A1H9XFX2"/>
<reference evidence="8" key="1">
    <citation type="submission" date="2016-10" db="EMBL/GenBank/DDBJ databases">
        <authorList>
            <person name="Varghese N."/>
            <person name="Submissions S."/>
        </authorList>
    </citation>
    <scope>NUCLEOTIDE SEQUENCE [LARGE SCALE GENOMIC DNA]</scope>
    <source>
        <strain evidence="8">DSM 44260</strain>
    </source>
</reference>
<dbReference type="GO" id="GO:0008483">
    <property type="term" value="F:transaminase activity"/>
    <property type="evidence" value="ECO:0007669"/>
    <property type="project" value="UniProtKB-KW"/>
</dbReference>
<dbReference type="Pfam" id="PF00155">
    <property type="entry name" value="Aminotran_1_2"/>
    <property type="match status" value="1"/>
</dbReference>
<feature type="domain" description="Aminotransferase class I/classII large" evidence="6">
    <location>
        <begin position="57"/>
        <end position="395"/>
    </location>
</feature>
<keyword evidence="3 7" id="KW-0032">Aminotransferase</keyword>
<dbReference type="InterPro" id="IPR015424">
    <property type="entry name" value="PyrdxlP-dep_Trfase"/>
</dbReference>
<dbReference type="PANTHER" id="PTHR46383">
    <property type="entry name" value="ASPARTATE AMINOTRANSFERASE"/>
    <property type="match status" value="1"/>
</dbReference>
<comment type="cofactor">
    <cofactor evidence="1">
        <name>pyridoxal 5'-phosphate</name>
        <dbReference type="ChEBI" id="CHEBI:597326"/>
    </cofactor>
</comment>
<organism evidence="7 8">
    <name type="scientific">Actinokineospora terrae</name>
    <dbReference type="NCBI Taxonomy" id="155974"/>
    <lineage>
        <taxon>Bacteria</taxon>
        <taxon>Bacillati</taxon>
        <taxon>Actinomycetota</taxon>
        <taxon>Actinomycetes</taxon>
        <taxon>Pseudonocardiales</taxon>
        <taxon>Pseudonocardiaceae</taxon>
        <taxon>Actinokineospora</taxon>
    </lineage>
</organism>
<evidence type="ECO:0000256" key="2">
    <source>
        <dbReference type="ARBA" id="ARBA00007441"/>
    </source>
</evidence>
<evidence type="ECO:0000313" key="8">
    <source>
        <dbReference type="Proteomes" id="UP000199051"/>
    </source>
</evidence>
<dbReference type="Gene3D" id="3.90.1150.10">
    <property type="entry name" value="Aspartate Aminotransferase, domain 1"/>
    <property type="match status" value="1"/>
</dbReference>
<gene>
    <name evidence="7" type="ORF">SAMN04487818_11518</name>
</gene>
<dbReference type="PANTHER" id="PTHR46383:SF1">
    <property type="entry name" value="ASPARTATE AMINOTRANSFERASE"/>
    <property type="match status" value="1"/>
</dbReference>
<dbReference type="SUPFAM" id="SSF53383">
    <property type="entry name" value="PLP-dependent transferases"/>
    <property type="match status" value="1"/>
</dbReference>
<dbReference type="GO" id="GO:0006520">
    <property type="term" value="P:amino acid metabolic process"/>
    <property type="evidence" value="ECO:0007669"/>
    <property type="project" value="InterPro"/>
</dbReference>
<dbReference type="CDD" id="cd00609">
    <property type="entry name" value="AAT_like"/>
    <property type="match status" value="1"/>
</dbReference>
<dbReference type="InterPro" id="IPR050596">
    <property type="entry name" value="AspAT/PAT-like"/>
</dbReference>
<comment type="similarity">
    <text evidence="2">Belongs to the class-I pyridoxal-phosphate-dependent aminotransferase family.</text>
</comment>
<name>A0A1H9XFX2_9PSEU</name>
<evidence type="ECO:0000256" key="5">
    <source>
        <dbReference type="ARBA" id="ARBA00022898"/>
    </source>
</evidence>
<evidence type="ECO:0000313" key="7">
    <source>
        <dbReference type="EMBL" id="SES45090.1"/>
    </source>
</evidence>
<dbReference type="GO" id="GO:0030170">
    <property type="term" value="F:pyridoxal phosphate binding"/>
    <property type="evidence" value="ECO:0007669"/>
    <property type="project" value="InterPro"/>
</dbReference>
<keyword evidence="5" id="KW-0663">Pyridoxal phosphate</keyword>
<dbReference type="InterPro" id="IPR015421">
    <property type="entry name" value="PyrdxlP-dep_Trfase_major"/>
</dbReference>
<evidence type="ECO:0000259" key="6">
    <source>
        <dbReference type="Pfam" id="PF00155"/>
    </source>
</evidence>
<protein>
    <submittedName>
        <fullName evidence="7">Aspartate/methionine/tyrosine aminotransferase</fullName>
    </submittedName>
</protein>
<keyword evidence="8" id="KW-1185">Reference proteome</keyword>
<keyword evidence="4 7" id="KW-0808">Transferase</keyword>
<dbReference type="Proteomes" id="UP000199051">
    <property type="component" value="Unassembled WGS sequence"/>
</dbReference>
<accession>A0A1H9XFX2</accession>
<evidence type="ECO:0000256" key="4">
    <source>
        <dbReference type="ARBA" id="ARBA00022679"/>
    </source>
</evidence>
<evidence type="ECO:0000256" key="1">
    <source>
        <dbReference type="ARBA" id="ARBA00001933"/>
    </source>
</evidence>
<evidence type="ECO:0000256" key="3">
    <source>
        <dbReference type="ARBA" id="ARBA00022576"/>
    </source>
</evidence>
<dbReference type="InterPro" id="IPR004839">
    <property type="entry name" value="Aminotransferase_I/II_large"/>
</dbReference>
<dbReference type="STRING" id="155974.SAMN04487818_11518"/>